<reference evidence="2" key="1">
    <citation type="submission" date="2020-09" db="EMBL/GenBank/DDBJ databases">
        <authorList>
            <person name="Zhao Z.Y."/>
            <person name="Zhu K.F."/>
            <person name="Tang D.X."/>
            <person name="Wang Y.B."/>
            <person name="Wang Y."/>
            <person name="Geng Y.P."/>
            <person name="Yu H."/>
        </authorList>
    </citation>
    <scope>NUCLEOTIDE SEQUENCE</scope>
</reference>
<geneLocation type="mitochondrion" evidence="2"/>
<feature type="transmembrane region" description="Helical" evidence="1">
    <location>
        <begin position="95"/>
        <end position="124"/>
    </location>
</feature>
<organism evidence="2">
    <name type="scientific">Clonostachys rogersoniana</name>
    <dbReference type="NCBI Taxonomy" id="122658"/>
    <lineage>
        <taxon>Eukaryota</taxon>
        <taxon>Fungi</taxon>
        <taxon>Dikarya</taxon>
        <taxon>Ascomycota</taxon>
        <taxon>Pezizomycotina</taxon>
        <taxon>Sordariomycetes</taxon>
        <taxon>Hypocreomycetidae</taxon>
        <taxon>Hypocreales</taxon>
        <taxon>Bionectriaceae</taxon>
        <taxon>Clonostachys</taxon>
    </lineage>
</organism>
<evidence type="ECO:0000313" key="2">
    <source>
        <dbReference type="EMBL" id="QWS06167.1"/>
    </source>
</evidence>
<name>A0A8F1Y2H3_CLORO</name>
<accession>A0A8F1Y2H3</accession>
<feature type="transmembrane region" description="Helical" evidence="1">
    <location>
        <begin position="21"/>
        <end position="38"/>
    </location>
</feature>
<dbReference type="AlphaFoldDB" id="A0A8F1Y2H3"/>
<dbReference type="EMBL" id="MW030499">
    <property type="protein sequence ID" value="QWS06167.1"/>
    <property type="molecule type" value="Genomic_DNA"/>
</dbReference>
<feature type="transmembrane region" description="Helical" evidence="1">
    <location>
        <begin position="44"/>
        <end position="63"/>
    </location>
</feature>
<protein>
    <submittedName>
        <fullName evidence="2">Uncharacterized protein</fullName>
    </submittedName>
</protein>
<proteinExistence type="predicted"/>
<keyword evidence="2" id="KW-0496">Mitochondrion</keyword>
<keyword evidence="1" id="KW-0812">Transmembrane</keyword>
<keyword evidence="1" id="KW-0472">Membrane</keyword>
<gene>
    <name evidence="2" type="primary">orf322</name>
</gene>
<sequence>MLLYMITYQCVFLCTKYKFNNYTFLFLSFFLWYIGESINNVLCIKLSVLCFFTFTFISSIFIVRSYSDILFKWMPSRNASLTINEIKNDYILIKLLLLMLIAINFIIIIFVNIQILSLVILSIFKYYNIVLDNDFFKFSFFLGKNKFNINLKGVFGFGDNNPKNPKNPDINFFSDSNSNKRNQRKNINKDISKKALEMKEKLLKVQKASVENTQSLRLKASLNNICTQTKQQNMKREWNSSIIIEERQELTYLNQLDRIQEEYKAYDNQDRKFRSIINNIKKEREQFYPNEAQSLFKEYLDILKVLKKNLKSMESEMKKKSS</sequence>
<evidence type="ECO:0000256" key="1">
    <source>
        <dbReference type="SAM" id="Phobius"/>
    </source>
</evidence>
<keyword evidence="1" id="KW-1133">Transmembrane helix</keyword>